<dbReference type="Proteomes" id="UP000075418">
    <property type="component" value="Unassembled WGS sequence"/>
</dbReference>
<dbReference type="RefSeq" id="WP_061854191.1">
    <property type="nucleotide sequence ID" value="NZ_LUGM01000002.1"/>
</dbReference>
<evidence type="ECO:0000313" key="2">
    <source>
        <dbReference type="Proteomes" id="UP000075418"/>
    </source>
</evidence>
<comment type="caution">
    <text evidence="1">The sequence shown here is derived from an EMBL/GenBank/DDBJ whole genome shotgun (WGS) entry which is preliminary data.</text>
</comment>
<accession>A0A151A3I0</accession>
<dbReference type="EMBL" id="LUGM01000002">
    <property type="protein sequence ID" value="KYH13964.1"/>
    <property type="molecule type" value="Genomic_DNA"/>
</dbReference>
<name>A0A151A3I0_9STAP</name>
<reference evidence="1 2" key="1">
    <citation type="submission" date="2016-02" db="EMBL/GenBank/DDBJ databases">
        <title>Draft genome sequence of hydrocarbon degrading Staphylococcus saprophyticus Strain CNV2, isolated from crude-oil contaminated soil from Noonmati Oil Refinery, Guwahati, Assam, India.</title>
        <authorList>
            <person name="Mukherjee A."/>
            <person name="Chettri B."/>
            <person name="Langpoklakpam J."/>
            <person name="Singh A.K."/>
            <person name="Chattopadhyay D.J."/>
        </authorList>
    </citation>
    <scope>NUCLEOTIDE SEQUENCE [LARGE SCALE GENOMIC DNA]</scope>
    <source>
        <strain evidence="1 2">CNV2</strain>
    </source>
</reference>
<proteinExistence type="predicted"/>
<sequence length="235" mass="26027">MKKVLYSIILSVSLVLIFLLIYVTFLSHCSSADCYTSMTDLQQDTKEGQDWQIHTHDENNSTIIVAPHGGGIEPGTTEIARSIANKSSSGFYSFSGIRPSNNRQLHVTSTNYDEPKAQEMVQQSLRTVTIHKTKDSASDIYIGGRDDKLKHNIKETLQDKGFNVTIADKNISGNSVHNIANQNKNNAGVQIEISSSFVQRFFESGNINRTSRENTNNWTATMDSFTSAVSNGISK</sequence>
<dbReference type="Pfam" id="PF05908">
    <property type="entry name" value="Gamma_PGA_hydro"/>
    <property type="match status" value="1"/>
</dbReference>
<dbReference type="InterPro" id="IPR038128">
    <property type="entry name" value="Gamma_PGA_hydro_sf"/>
</dbReference>
<evidence type="ECO:0008006" key="3">
    <source>
        <dbReference type="Google" id="ProtNLM"/>
    </source>
</evidence>
<dbReference type="Gene3D" id="3.40.630.100">
    <property type="entry name" value="Poly-gamma-glutamate hydrolase, zinc-binding motif"/>
    <property type="match status" value="1"/>
</dbReference>
<evidence type="ECO:0000313" key="1">
    <source>
        <dbReference type="EMBL" id="KYH13964.1"/>
    </source>
</evidence>
<dbReference type="AlphaFoldDB" id="A0A151A3I0"/>
<dbReference type="InterPro" id="IPR008585">
    <property type="entry name" value="Gamma_PGA_hydro"/>
</dbReference>
<organism evidence="1 2">
    <name type="scientific">Staphylococcus kloosii</name>
    <dbReference type="NCBI Taxonomy" id="29384"/>
    <lineage>
        <taxon>Bacteria</taxon>
        <taxon>Bacillati</taxon>
        <taxon>Bacillota</taxon>
        <taxon>Bacilli</taxon>
        <taxon>Bacillales</taxon>
        <taxon>Staphylococcaceae</taxon>
        <taxon>Staphylococcus</taxon>
    </lineage>
</organism>
<gene>
    <name evidence="1" type="ORF">A0131_03995</name>
</gene>
<protein>
    <recommendedName>
        <fullName evidence="3">Replication protein</fullName>
    </recommendedName>
</protein>